<proteinExistence type="predicted"/>
<dbReference type="Proteomes" id="UP001416858">
    <property type="component" value="Unassembled WGS sequence"/>
</dbReference>
<keyword evidence="2" id="KW-1185">Reference proteome</keyword>
<evidence type="ECO:0000313" key="1">
    <source>
        <dbReference type="EMBL" id="GAA5510982.1"/>
    </source>
</evidence>
<organism evidence="1 2">
    <name type="scientific">Novipirellula caenicola</name>
    <dbReference type="NCBI Taxonomy" id="1536901"/>
    <lineage>
        <taxon>Bacteria</taxon>
        <taxon>Pseudomonadati</taxon>
        <taxon>Planctomycetota</taxon>
        <taxon>Planctomycetia</taxon>
        <taxon>Pirellulales</taxon>
        <taxon>Pirellulaceae</taxon>
        <taxon>Novipirellula</taxon>
    </lineage>
</organism>
<reference evidence="1 2" key="1">
    <citation type="submission" date="2024-02" db="EMBL/GenBank/DDBJ databases">
        <title>Rhodopirellula caenicola NBRC 110016.</title>
        <authorList>
            <person name="Ichikawa N."/>
            <person name="Katano-Makiyama Y."/>
            <person name="Hidaka K."/>
        </authorList>
    </citation>
    <scope>NUCLEOTIDE SEQUENCE [LARGE SCALE GENOMIC DNA]</scope>
    <source>
        <strain evidence="1 2">NBRC 110016</strain>
    </source>
</reference>
<comment type="caution">
    <text evidence="1">The sequence shown here is derived from an EMBL/GenBank/DDBJ whole genome shotgun (WGS) entry which is preliminary data.</text>
</comment>
<sequence length="59" mass="6107">MKATATFCLLLASVLVGCSTSESSSVADGLSQEQIDDYNALVEREAKLAAEAGDIGARE</sequence>
<dbReference type="RefSeq" id="WP_345689317.1">
    <property type="nucleotide sequence ID" value="NZ_BAABRO010000032.1"/>
</dbReference>
<evidence type="ECO:0000313" key="2">
    <source>
        <dbReference type="Proteomes" id="UP001416858"/>
    </source>
</evidence>
<evidence type="ECO:0008006" key="3">
    <source>
        <dbReference type="Google" id="ProtNLM"/>
    </source>
</evidence>
<gene>
    <name evidence="1" type="ORF">Rcae01_06494</name>
</gene>
<accession>A0ABP9W497</accession>
<dbReference type="PROSITE" id="PS51257">
    <property type="entry name" value="PROKAR_LIPOPROTEIN"/>
    <property type="match status" value="1"/>
</dbReference>
<protein>
    <recommendedName>
        <fullName evidence="3">Secreted protein</fullName>
    </recommendedName>
</protein>
<dbReference type="EMBL" id="BAABRO010000032">
    <property type="protein sequence ID" value="GAA5510982.1"/>
    <property type="molecule type" value="Genomic_DNA"/>
</dbReference>
<name>A0ABP9W497_9BACT</name>